<dbReference type="HOGENOM" id="CLU_2183793_0_0_1"/>
<organism evidence="1 2">
    <name type="scientific">Colletotrichum sublineola</name>
    <name type="common">Sorghum anthracnose fungus</name>
    <dbReference type="NCBI Taxonomy" id="1173701"/>
    <lineage>
        <taxon>Eukaryota</taxon>
        <taxon>Fungi</taxon>
        <taxon>Dikarya</taxon>
        <taxon>Ascomycota</taxon>
        <taxon>Pezizomycotina</taxon>
        <taxon>Sordariomycetes</taxon>
        <taxon>Hypocreomycetidae</taxon>
        <taxon>Glomerellales</taxon>
        <taxon>Glomerellaceae</taxon>
        <taxon>Colletotrichum</taxon>
        <taxon>Colletotrichum graminicola species complex</taxon>
    </lineage>
</organism>
<keyword evidence="2" id="KW-1185">Reference proteome</keyword>
<protein>
    <submittedName>
        <fullName evidence="1">Uncharacterized protein</fullName>
    </submittedName>
</protein>
<evidence type="ECO:0000313" key="1">
    <source>
        <dbReference type="EMBL" id="KDN67523.1"/>
    </source>
</evidence>
<proteinExistence type="predicted"/>
<name>A0A066XEA9_COLSU</name>
<comment type="caution">
    <text evidence="1">The sequence shown here is derived from an EMBL/GenBank/DDBJ whole genome shotgun (WGS) entry which is preliminary data.</text>
</comment>
<dbReference type="Proteomes" id="UP000027238">
    <property type="component" value="Unassembled WGS sequence"/>
</dbReference>
<sequence>MNWWENECPSTVDWKSCSGIAVILNGAAAVADGGGVGNEFDLGPGFGRREGEISKSELGSVRREGKDRHGLGAAELLLRDPGSRVLGAEDMLGHEVEDLVEEDHAYTYP</sequence>
<gene>
    <name evidence="1" type="ORF">CSUB01_09268</name>
</gene>
<dbReference type="AlphaFoldDB" id="A0A066XEA9"/>
<dbReference type="EMBL" id="JMSE01000795">
    <property type="protein sequence ID" value="KDN67523.1"/>
    <property type="molecule type" value="Genomic_DNA"/>
</dbReference>
<accession>A0A066XEA9</accession>
<evidence type="ECO:0000313" key="2">
    <source>
        <dbReference type="Proteomes" id="UP000027238"/>
    </source>
</evidence>
<reference evidence="2" key="1">
    <citation type="journal article" date="2014" name="Genome Announc.">
        <title>Draft genome sequence of Colletotrichum sublineola, a destructive pathogen of cultivated sorghum.</title>
        <authorList>
            <person name="Baroncelli R."/>
            <person name="Sanz-Martin J.M."/>
            <person name="Rech G.E."/>
            <person name="Sukno S.A."/>
            <person name="Thon M.R."/>
        </authorList>
    </citation>
    <scope>NUCLEOTIDE SEQUENCE [LARGE SCALE GENOMIC DNA]</scope>
    <source>
        <strain evidence="2">TX430BB</strain>
    </source>
</reference>